<dbReference type="Proteomes" id="UP000295157">
    <property type="component" value="Unassembled WGS sequence"/>
</dbReference>
<gene>
    <name evidence="2" type="ORF">E1267_13370</name>
</gene>
<name>A0A4R4NES4_9ACTN</name>
<reference evidence="2 3" key="1">
    <citation type="submission" date="2019-02" db="EMBL/GenBank/DDBJ databases">
        <title>Draft genome sequences of novel Actinobacteria.</title>
        <authorList>
            <person name="Sahin N."/>
            <person name="Ay H."/>
            <person name="Saygin H."/>
        </authorList>
    </citation>
    <scope>NUCLEOTIDE SEQUENCE [LARGE SCALE GENOMIC DNA]</scope>
    <source>
        <strain evidence="2 3">KC201</strain>
    </source>
</reference>
<evidence type="ECO:0000256" key="1">
    <source>
        <dbReference type="SAM" id="MobiDB-lite"/>
    </source>
</evidence>
<dbReference type="EMBL" id="SMJZ01000040">
    <property type="protein sequence ID" value="TDC07459.1"/>
    <property type="molecule type" value="Genomic_DNA"/>
</dbReference>
<dbReference type="AlphaFoldDB" id="A0A4R4NES4"/>
<dbReference type="RefSeq" id="WP_132332765.1">
    <property type="nucleotide sequence ID" value="NZ_SMJZ01000040.1"/>
</dbReference>
<organism evidence="2 3">
    <name type="scientific">Nonomuraea longispora</name>
    <dbReference type="NCBI Taxonomy" id="1848320"/>
    <lineage>
        <taxon>Bacteria</taxon>
        <taxon>Bacillati</taxon>
        <taxon>Actinomycetota</taxon>
        <taxon>Actinomycetes</taxon>
        <taxon>Streptosporangiales</taxon>
        <taxon>Streptosporangiaceae</taxon>
        <taxon>Nonomuraea</taxon>
    </lineage>
</organism>
<sequence>MARAGCRATAGAGPRAAKGRTEVTLAIDGLDVGTATMVGGGRLAERGGTSEVGNAAVTGPSYVFPGGSRTGDRLAFSGARLLAGGGEGRSPTRPPPAPRP</sequence>
<evidence type="ECO:0000313" key="2">
    <source>
        <dbReference type="EMBL" id="TDC07459.1"/>
    </source>
</evidence>
<accession>A0A4R4NES4</accession>
<protein>
    <submittedName>
        <fullName evidence="2">Uncharacterized protein</fullName>
    </submittedName>
</protein>
<keyword evidence="3" id="KW-1185">Reference proteome</keyword>
<feature type="region of interest" description="Disordered" evidence="1">
    <location>
        <begin position="81"/>
        <end position="100"/>
    </location>
</feature>
<comment type="caution">
    <text evidence="2">The sequence shown here is derived from an EMBL/GenBank/DDBJ whole genome shotgun (WGS) entry which is preliminary data.</text>
</comment>
<proteinExistence type="predicted"/>
<evidence type="ECO:0000313" key="3">
    <source>
        <dbReference type="Proteomes" id="UP000295157"/>
    </source>
</evidence>